<dbReference type="SMART" id="SM01381">
    <property type="entry name" value="7TM_GPCR_Srsx"/>
    <property type="match status" value="1"/>
</dbReference>
<feature type="transmembrane region" description="Helical" evidence="9">
    <location>
        <begin position="20"/>
        <end position="41"/>
    </location>
</feature>
<keyword evidence="5" id="KW-0297">G-protein coupled receptor</keyword>
<evidence type="ECO:0000256" key="1">
    <source>
        <dbReference type="ARBA" id="ARBA00004651"/>
    </source>
</evidence>
<evidence type="ECO:0000256" key="6">
    <source>
        <dbReference type="ARBA" id="ARBA00023136"/>
    </source>
</evidence>
<protein>
    <submittedName>
        <fullName evidence="12 13">Beta-2 adrenergic receptor-like</fullName>
    </submittedName>
</protein>
<name>A0ABM4BWG9_HYDVU</name>
<evidence type="ECO:0000256" key="5">
    <source>
        <dbReference type="ARBA" id="ARBA00023040"/>
    </source>
</evidence>
<feature type="transmembrane region" description="Helical" evidence="9">
    <location>
        <begin position="260"/>
        <end position="283"/>
    </location>
</feature>
<dbReference type="RefSeq" id="XP_065653571.1">
    <property type="nucleotide sequence ID" value="XM_065797499.1"/>
</dbReference>
<organism evidence="11 12">
    <name type="scientific">Hydra vulgaris</name>
    <name type="common">Hydra</name>
    <name type="synonym">Hydra attenuata</name>
    <dbReference type="NCBI Taxonomy" id="6087"/>
    <lineage>
        <taxon>Eukaryota</taxon>
        <taxon>Metazoa</taxon>
        <taxon>Cnidaria</taxon>
        <taxon>Hydrozoa</taxon>
        <taxon>Hydroidolina</taxon>
        <taxon>Anthoathecata</taxon>
        <taxon>Aplanulata</taxon>
        <taxon>Hydridae</taxon>
        <taxon>Hydra</taxon>
    </lineage>
</organism>
<feature type="transmembrane region" description="Helical" evidence="9">
    <location>
        <begin position="93"/>
        <end position="111"/>
    </location>
</feature>
<dbReference type="PROSITE" id="PS50262">
    <property type="entry name" value="G_PROTEIN_RECEP_F1_2"/>
    <property type="match status" value="1"/>
</dbReference>
<evidence type="ECO:0000313" key="11">
    <source>
        <dbReference type="Proteomes" id="UP001652625"/>
    </source>
</evidence>
<dbReference type="PANTHER" id="PTHR24247:SF278">
    <property type="entry name" value="HISTAMINE H2 RECEPTOR"/>
    <property type="match status" value="1"/>
</dbReference>
<dbReference type="InterPro" id="IPR017452">
    <property type="entry name" value="GPCR_Rhodpsn_7TM"/>
</dbReference>
<keyword evidence="2" id="KW-1003">Cell membrane</keyword>
<evidence type="ECO:0000256" key="4">
    <source>
        <dbReference type="ARBA" id="ARBA00022989"/>
    </source>
</evidence>
<keyword evidence="4 9" id="KW-1133">Transmembrane helix</keyword>
<evidence type="ECO:0000256" key="9">
    <source>
        <dbReference type="SAM" id="Phobius"/>
    </source>
</evidence>
<dbReference type="Proteomes" id="UP001652625">
    <property type="component" value="Chromosome 05"/>
</dbReference>
<feature type="transmembrane region" description="Helical" evidence="9">
    <location>
        <begin position="53"/>
        <end position="73"/>
    </location>
</feature>
<dbReference type="PRINTS" id="PR00237">
    <property type="entry name" value="GPCRRHODOPSN"/>
</dbReference>
<feature type="transmembrane region" description="Helical" evidence="9">
    <location>
        <begin position="179"/>
        <end position="201"/>
    </location>
</feature>
<gene>
    <name evidence="12 13" type="primary">LOC136080619</name>
</gene>
<accession>A0ABM4BWG9</accession>
<dbReference type="PANTHER" id="PTHR24247">
    <property type="entry name" value="5-HYDROXYTRYPTAMINE RECEPTOR"/>
    <property type="match status" value="1"/>
</dbReference>
<dbReference type="Gene3D" id="1.20.1070.10">
    <property type="entry name" value="Rhodopsin 7-helix transmembrane proteins"/>
    <property type="match status" value="1"/>
</dbReference>
<keyword evidence="6 9" id="KW-0472">Membrane</keyword>
<feature type="transmembrane region" description="Helical" evidence="9">
    <location>
        <begin position="228"/>
        <end position="248"/>
    </location>
</feature>
<dbReference type="Pfam" id="PF00001">
    <property type="entry name" value="7tm_1"/>
    <property type="match status" value="1"/>
</dbReference>
<evidence type="ECO:0000313" key="12">
    <source>
        <dbReference type="RefSeq" id="XP_065653570.1"/>
    </source>
</evidence>
<dbReference type="InterPro" id="IPR000276">
    <property type="entry name" value="GPCR_Rhodpsn"/>
</dbReference>
<reference evidence="12 13" key="1">
    <citation type="submission" date="2025-05" db="UniProtKB">
        <authorList>
            <consortium name="RefSeq"/>
        </authorList>
    </citation>
    <scope>IDENTIFICATION</scope>
</reference>
<evidence type="ECO:0000259" key="10">
    <source>
        <dbReference type="PROSITE" id="PS50262"/>
    </source>
</evidence>
<keyword evidence="7" id="KW-0675">Receptor</keyword>
<keyword evidence="11" id="KW-1185">Reference proteome</keyword>
<evidence type="ECO:0000256" key="2">
    <source>
        <dbReference type="ARBA" id="ARBA00022475"/>
    </source>
</evidence>
<sequence>MGNVTFENALNAGTSSVLAGFFFVISFSGLIFNSVLIMIIYLDRNLHTITNTFIVNLAVSDLITASAVVPFDADFLLRSYYPYGKILCGFKETMFMLSLPSSVVNLLLLTFERFVATKFPFKKFQYFTTNKVILLITLSWIYTLNSALFPIYYEGISAVTIKNRICYLTFPDSYAFYQIFGNFVVPVLIMVGIYIFLFSTVHKHKKQIRRNSIKTQLKCKTNHKTIKSIFLLVGNFLVCWLTFIVLATSNMICNGCHPRVITWLGNLVIYSNVFINPMLYGLMNKNIRKSLVKRIFIKFCIYPIQETKSRSNLFPFYATVRNKQTKNSKKHKLEIQNFTQNHKCNSTEITLLNYKLSDNSLL</sequence>
<dbReference type="SUPFAM" id="SSF81321">
    <property type="entry name" value="Family A G protein-coupled receptor-like"/>
    <property type="match status" value="1"/>
</dbReference>
<proteinExistence type="predicted"/>
<evidence type="ECO:0000256" key="7">
    <source>
        <dbReference type="ARBA" id="ARBA00023170"/>
    </source>
</evidence>
<comment type="subcellular location">
    <subcellularLocation>
        <location evidence="1">Cell membrane</location>
        <topology evidence="1">Multi-pass membrane protein</topology>
    </subcellularLocation>
</comment>
<evidence type="ECO:0000313" key="13">
    <source>
        <dbReference type="RefSeq" id="XP_065653571.1"/>
    </source>
</evidence>
<dbReference type="RefSeq" id="XP_065653570.1">
    <property type="nucleotide sequence ID" value="XM_065797498.1"/>
</dbReference>
<keyword evidence="8" id="KW-0807">Transducer</keyword>
<evidence type="ECO:0000256" key="8">
    <source>
        <dbReference type="ARBA" id="ARBA00023224"/>
    </source>
</evidence>
<evidence type="ECO:0000256" key="3">
    <source>
        <dbReference type="ARBA" id="ARBA00022692"/>
    </source>
</evidence>
<keyword evidence="3 9" id="KW-0812">Transmembrane</keyword>
<dbReference type="GeneID" id="136080619"/>
<feature type="domain" description="G-protein coupled receptors family 1 profile" evidence="10">
    <location>
        <begin position="32"/>
        <end position="280"/>
    </location>
</feature>
<feature type="transmembrane region" description="Helical" evidence="9">
    <location>
        <begin position="132"/>
        <end position="153"/>
    </location>
</feature>